<evidence type="ECO:0000256" key="1">
    <source>
        <dbReference type="SAM" id="SignalP"/>
    </source>
</evidence>
<sequence length="370" mass="40172">MKMLLTSITALTIGAGAALAESPATDLSKMSWDDIVAQAQEEGEVSWYVWYFQDRFRPVVEAFEAEYGIEVTIPEGTGQGNADKMLAERGRDVGDIDVFAWGFNDFDTVDVTELFLPLDMLPEDEGRVGELLGVDGKGHVVAYWGNQTGIAYDPAHVDEADLPQTADEIAAFWAENPGKFGFNYEKGGSGPSFFQNMIRVTADLDMADGEVSDARLTAAEKGFALFQEQADDFVVTASNVDSITRLSDGELWMVPAWEDHLAGLQNNGEVRGDIKFYIPEFGMNGGGNGVAIPVNAPNPAAAAVLIHWLTSADVQTMFNQTFGTAPMHAEADDSAALVPNAQRANQTAWGAQPFRGELEKAFIEQVILER</sequence>
<dbReference type="RefSeq" id="WP_076628940.1">
    <property type="nucleotide sequence ID" value="NZ_CP019312.1"/>
</dbReference>
<dbReference type="STRING" id="299262.BWR18_13395"/>
<protein>
    <submittedName>
        <fullName evidence="2">Potassium transporter Trk</fullName>
    </submittedName>
</protein>
<feature type="signal peptide" evidence="1">
    <location>
        <begin position="1"/>
        <end position="20"/>
    </location>
</feature>
<dbReference type="OrthoDB" id="3239593at2"/>
<dbReference type="PANTHER" id="PTHR42779">
    <property type="entry name" value="PROTEIN YNJB"/>
    <property type="match status" value="1"/>
</dbReference>
<dbReference type="Proteomes" id="UP000186336">
    <property type="component" value="Chromosome"/>
</dbReference>
<feature type="chain" id="PRO_5012071694" evidence="1">
    <location>
        <begin position="21"/>
        <end position="370"/>
    </location>
</feature>
<dbReference type="AlphaFoldDB" id="A0A1P8MWW2"/>
<name>A0A1P8MWW2_9RHOB</name>
<dbReference type="Pfam" id="PF13416">
    <property type="entry name" value="SBP_bac_8"/>
    <property type="match status" value="1"/>
</dbReference>
<dbReference type="PANTHER" id="PTHR42779:SF1">
    <property type="entry name" value="PROTEIN YNJB"/>
    <property type="match status" value="1"/>
</dbReference>
<keyword evidence="1" id="KW-0732">Signal</keyword>
<dbReference type="EMBL" id="CP019312">
    <property type="protein sequence ID" value="APX12564.1"/>
    <property type="molecule type" value="Genomic_DNA"/>
</dbReference>
<gene>
    <name evidence="2" type="ORF">BWR18_13395</name>
</gene>
<dbReference type="KEGG" id="tom:BWR18_13395"/>
<reference evidence="2 3" key="1">
    <citation type="submission" date="2017-01" db="EMBL/GenBank/DDBJ databases">
        <title>Complete genome of Tateyamaria omphalii DOK1-4 isolated from seawater in Dokdo.</title>
        <authorList>
            <person name="Kim J.H."/>
            <person name="Chi W.-J."/>
        </authorList>
    </citation>
    <scope>NUCLEOTIDE SEQUENCE [LARGE SCALE GENOMIC DNA]</scope>
    <source>
        <strain evidence="2 3">DOK1-4</strain>
    </source>
</reference>
<dbReference type="InterPro" id="IPR006059">
    <property type="entry name" value="SBP"/>
</dbReference>
<dbReference type="Gene3D" id="3.40.190.10">
    <property type="entry name" value="Periplasmic binding protein-like II"/>
    <property type="match status" value="2"/>
</dbReference>
<accession>A0A1P8MWW2</accession>
<evidence type="ECO:0000313" key="3">
    <source>
        <dbReference type="Proteomes" id="UP000186336"/>
    </source>
</evidence>
<dbReference type="SUPFAM" id="SSF53850">
    <property type="entry name" value="Periplasmic binding protein-like II"/>
    <property type="match status" value="1"/>
</dbReference>
<evidence type="ECO:0000313" key="2">
    <source>
        <dbReference type="EMBL" id="APX12564.1"/>
    </source>
</evidence>
<keyword evidence="3" id="KW-1185">Reference proteome</keyword>
<proteinExistence type="predicted"/>
<organism evidence="2 3">
    <name type="scientific">Tateyamaria omphalii</name>
    <dbReference type="NCBI Taxonomy" id="299262"/>
    <lineage>
        <taxon>Bacteria</taxon>
        <taxon>Pseudomonadati</taxon>
        <taxon>Pseudomonadota</taxon>
        <taxon>Alphaproteobacteria</taxon>
        <taxon>Rhodobacterales</taxon>
        <taxon>Roseobacteraceae</taxon>
        <taxon>Tateyamaria</taxon>
    </lineage>
</organism>